<dbReference type="AlphaFoldDB" id="A0A414ZR66"/>
<dbReference type="Proteomes" id="UP000285865">
    <property type="component" value="Unassembled WGS sequence"/>
</dbReference>
<dbReference type="PANTHER" id="PTHR32097:SF4">
    <property type="entry name" value="GENERAL STRESS PROTEIN 16U"/>
    <property type="match status" value="1"/>
</dbReference>
<dbReference type="Pfam" id="PF02342">
    <property type="entry name" value="TerD"/>
    <property type="match status" value="1"/>
</dbReference>
<dbReference type="InterPro" id="IPR051324">
    <property type="entry name" value="Stress/Tellurium_Resist"/>
</dbReference>
<dbReference type="CDD" id="cd06974">
    <property type="entry name" value="TerD_like"/>
    <property type="match status" value="1"/>
</dbReference>
<protein>
    <submittedName>
        <fullName evidence="3">TerD family protein</fullName>
    </submittedName>
</protein>
<evidence type="ECO:0000313" key="4">
    <source>
        <dbReference type="Proteomes" id="UP000285865"/>
    </source>
</evidence>
<evidence type="ECO:0000256" key="1">
    <source>
        <dbReference type="ARBA" id="ARBA00008775"/>
    </source>
</evidence>
<proteinExistence type="inferred from homology"/>
<accession>A0A414ZR66</accession>
<comment type="similarity">
    <text evidence="1">Belongs to the CAPAB/TerDEXZ family.</text>
</comment>
<dbReference type="RefSeq" id="WP_118257184.1">
    <property type="nucleotide sequence ID" value="NZ_QRKN01000001.1"/>
</dbReference>
<evidence type="ECO:0000259" key="2">
    <source>
        <dbReference type="Pfam" id="PF02342"/>
    </source>
</evidence>
<sequence length="192" mass="21049">MSISLVKGQKIDLTKGNAGLNKVVFGLGWDTNRYDGNADFDLDVSAFFTDDSGKVTGEQDFVFYGQPQHPSGALIYSGDNRTGVGDGDDETMIVELNKIPSNITKISFSATIYDAENRLQNFGMVDNSYIRAYNADTNEELFKYELNEDFSLETGVIAGELYRKNGEWKFNAVGSGYNGGLAAIGRNFGLDL</sequence>
<dbReference type="EMBL" id="QRKN01000001">
    <property type="protein sequence ID" value="RHI25708.1"/>
    <property type="molecule type" value="Genomic_DNA"/>
</dbReference>
<name>A0A414ZR66_9FIRM</name>
<comment type="caution">
    <text evidence="3">The sequence shown here is derived from an EMBL/GenBank/DDBJ whole genome shotgun (WGS) entry which is preliminary data.</text>
</comment>
<dbReference type="InterPro" id="IPR003325">
    <property type="entry name" value="TerD"/>
</dbReference>
<organism evidence="3 4">
    <name type="scientific">Agathobacter rectalis</name>
    <dbReference type="NCBI Taxonomy" id="39491"/>
    <lineage>
        <taxon>Bacteria</taxon>
        <taxon>Bacillati</taxon>
        <taxon>Bacillota</taxon>
        <taxon>Clostridia</taxon>
        <taxon>Lachnospirales</taxon>
        <taxon>Lachnospiraceae</taxon>
        <taxon>Agathobacter</taxon>
    </lineage>
</organism>
<evidence type="ECO:0000313" key="3">
    <source>
        <dbReference type="EMBL" id="RHI25708.1"/>
    </source>
</evidence>
<gene>
    <name evidence="3" type="ORF">DW172_03225</name>
</gene>
<feature type="domain" description="TerD" evidence="2">
    <location>
        <begin position="1"/>
        <end position="188"/>
    </location>
</feature>
<dbReference type="Gene3D" id="2.60.60.30">
    <property type="entry name" value="sav2460 like domains"/>
    <property type="match status" value="1"/>
</dbReference>
<dbReference type="PANTHER" id="PTHR32097">
    <property type="entry name" value="CAMP-BINDING PROTEIN 1-RELATED"/>
    <property type="match status" value="1"/>
</dbReference>
<reference evidence="3 4" key="1">
    <citation type="submission" date="2018-08" db="EMBL/GenBank/DDBJ databases">
        <title>A genome reference for cultivated species of the human gut microbiota.</title>
        <authorList>
            <person name="Zou Y."/>
            <person name="Xue W."/>
            <person name="Luo G."/>
        </authorList>
    </citation>
    <scope>NUCLEOTIDE SEQUENCE [LARGE SCALE GENOMIC DNA]</scope>
    <source>
        <strain evidence="3 4">AM16-11</strain>
    </source>
</reference>